<dbReference type="Gene3D" id="1.10.510.10">
    <property type="entry name" value="Transferase(Phosphotransferase) domain 1"/>
    <property type="match status" value="1"/>
</dbReference>
<dbReference type="Gene3D" id="2.130.10.10">
    <property type="entry name" value="YVTN repeat-like/Quinoprotein amine dehydrogenase"/>
    <property type="match status" value="1"/>
</dbReference>
<dbReference type="Proteomes" id="UP001596380">
    <property type="component" value="Unassembled WGS sequence"/>
</dbReference>
<accession>A0ABW2CEQ3</accession>
<feature type="domain" description="Protein kinase" evidence="8">
    <location>
        <begin position="15"/>
        <end position="265"/>
    </location>
</feature>
<feature type="transmembrane region" description="Helical" evidence="7">
    <location>
        <begin position="318"/>
        <end position="341"/>
    </location>
</feature>
<dbReference type="CDD" id="cd14014">
    <property type="entry name" value="STKc_PknB_like"/>
    <property type="match status" value="1"/>
</dbReference>
<dbReference type="SUPFAM" id="SSF50998">
    <property type="entry name" value="Quinoprotein alcohol dehydrogenase-like"/>
    <property type="match status" value="1"/>
</dbReference>
<evidence type="ECO:0000313" key="9">
    <source>
        <dbReference type="EMBL" id="MFC6879480.1"/>
    </source>
</evidence>
<keyword evidence="10" id="KW-1185">Reference proteome</keyword>
<dbReference type="PROSITE" id="PS00107">
    <property type="entry name" value="PROTEIN_KINASE_ATP"/>
    <property type="match status" value="1"/>
</dbReference>
<keyword evidence="3" id="KW-0418">Kinase</keyword>
<keyword evidence="4 5" id="KW-0067">ATP-binding</keyword>
<evidence type="ECO:0000256" key="6">
    <source>
        <dbReference type="SAM" id="MobiDB-lite"/>
    </source>
</evidence>
<dbReference type="InterPro" id="IPR015943">
    <property type="entry name" value="WD40/YVTN_repeat-like_dom_sf"/>
</dbReference>
<reference evidence="10" key="1">
    <citation type="journal article" date="2019" name="Int. J. Syst. Evol. Microbiol.">
        <title>The Global Catalogue of Microorganisms (GCM) 10K type strain sequencing project: providing services to taxonomists for standard genome sequencing and annotation.</title>
        <authorList>
            <consortium name="The Broad Institute Genomics Platform"/>
            <consortium name="The Broad Institute Genome Sequencing Center for Infectious Disease"/>
            <person name="Wu L."/>
            <person name="Ma J."/>
        </authorList>
    </citation>
    <scope>NUCLEOTIDE SEQUENCE [LARGE SCALE GENOMIC DNA]</scope>
    <source>
        <strain evidence="10">JCM 3369</strain>
    </source>
</reference>
<dbReference type="SMART" id="SM00220">
    <property type="entry name" value="S_TKc"/>
    <property type="match status" value="1"/>
</dbReference>
<dbReference type="SMART" id="SM00564">
    <property type="entry name" value="PQQ"/>
    <property type="match status" value="4"/>
</dbReference>
<dbReference type="Pfam" id="PF00069">
    <property type="entry name" value="Pkinase"/>
    <property type="match status" value="1"/>
</dbReference>
<keyword evidence="7" id="KW-1133">Transmembrane helix</keyword>
<evidence type="ECO:0000256" key="5">
    <source>
        <dbReference type="PROSITE-ProRule" id="PRU10141"/>
    </source>
</evidence>
<gene>
    <name evidence="9" type="ORF">ACFQKB_06835</name>
</gene>
<evidence type="ECO:0000256" key="7">
    <source>
        <dbReference type="SAM" id="Phobius"/>
    </source>
</evidence>
<dbReference type="InterPro" id="IPR002372">
    <property type="entry name" value="PQQ_rpt_dom"/>
</dbReference>
<dbReference type="RefSeq" id="WP_309239979.1">
    <property type="nucleotide sequence ID" value="NZ_JBHSXS010000002.1"/>
</dbReference>
<feature type="binding site" evidence="5">
    <location>
        <position position="43"/>
    </location>
    <ligand>
        <name>ATP</name>
        <dbReference type="ChEBI" id="CHEBI:30616"/>
    </ligand>
</feature>
<dbReference type="Gene3D" id="2.140.10.10">
    <property type="entry name" value="Quinoprotein alcohol dehydrogenase-like superfamily"/>
    <property type="match status" value="1"/>
</dbReference>
<keyword evidence="7" id="KW-0812">Transmembrane</keyword>
<keyword evidence="1" id="KW-0808">Transferase</keyword>
<comment type="caution">
    <text evidence="9">The sequence shown here is derived from an EMBL/GenBank/DDBJ whole genome shotgun (WGS) entry which is preliminary data.</text>
</comment>
<dbReference type="InterPro" id="IPR011009">
    <property type="entry name" value="Kinase-like_dom_sf"/>
</dbReference>
<dbReference type="PANTHER" id="PTHR43289">
    <property type="entry name" value="MITOGEN-ACTIVATED PROTEIN KINASE KINASE KINASE 20-RELATED"/>
    <property type="match status" value="1"/>
</dbReference>
<dbReference type="Gene3D" id="3.30.200.20">
    <property type="entry name" value="Phosphorylase Kinase, domain 1"/>
    <property type="match status" value="1"/>
</dbReference>
<dbReference type="Pfam" id="PF13360">
    <property type="entry name" value="PQQ_2"/>
    <property type="match status" value="1"/>
</dbReference>
<dbReference type="InterPro" id="IPR017441">
    <property type="entry name" value="Protein_kinase_ATP_BS"/>
</dbReference>
<evidence type="ECO:0000313" key="10">
    <source>
        <dbReference type="Proteomes" id="UP001596380"/>
    </source>
</evidence>
<dbReference type="EMBL" id="JBHSXS010000002">
    <property type="protein sequence ID" value="MFC6879480.1"/>
    <property type="molecule type" value="Genomic_DNA"/>
</dbReference>
<evidence type="ECO:0000256" key="1">
    <source>
        <dbReference type="ARBA" id="ARBA00022679"/>
    </source>
</evidence>
<dbReference type="SUPFAM" id="SSF56112">
    <property type="entry name" value="Protein kinase-like (PK-like)"/>
    <property type="match status" value="1"/>
</dbReference>
<proteinExistence type="predicted"/>
<dbReference type="InterPro" id="IPR000719">
    <property type="entry name" value="Prot_kinase_dom"/>
</dbReference>
<dbReference type="InterPro" id="IPR008271">
    <property type="entry name" value="Ser/Thr_kinase_AS"/>
</dbReference>
<dbReference type="PROSITE" id="PS50011">
    <property type="entry name" value="PROTEIN_KINASE_DOM"/>
    <property type="match status" value="1"/>
</dbReference>
<evidence type="ECO:0000256" key="4">
    <source>
        <dbReference type="ARBA" id="ARBA00022840"/>
    </source>
</evidence>
<sequence>MRPFLAGDPAWVGRYRLLGRLGAGGMGTVFLAVSPGGRLVALKVVRSDFAADEGFRERFRREIAAARRVGGAGTAPVLDGDADAPRPWFAAAYVPGPTLAEAVGAVGPFPEGALRALGAGLAEALLDVHAAGLVHRDLKPGNILLAEDGPKIIDFGVTKAVDASQLTATGAMVGTPAFMSPEQIAESRDAGPASDVFSLAGALVYAATGAGPFSAGDPASLIYRVMYEEPRLDGVPGPLRGVLSACLAKEPDRRPVLPALLEAFLPADPAALLSPALRREVAAREAEAAALAGGAVTPPPPPPRIDGEDARGPGRRRVLGLAAAAAVGALGAGGGATAWALTRGGGKPAKPVPRPARLVAAPDAAWTLSWPGKFEDGLPLDVSPAGGTIVWRGLKGICGIDAASGRWLWMFDRPVGSTTTRGYGVFGDRVFGLAHRSSPRPNSLYVIDPVTGASSTIELPGDVTRLAEVYGRVGGTVFVGAATRGTGDQTVVLAVDVASGRVLWRRPSGARKIYGAADGGALYVVTPAKVLGIDAGTGARRWERTWFTGRADRSTAYPATLGDGYLFFTATGASTFYAVGTRDGTIVWTKRADDMQRPVLPVGPDVIAAGEKGFYAYDQATGALRRRQTSSPAGLDWIGGSASAAGSAELVAASFTGHADSSGTSGDSGFFVAGTGGGPVWAHRGPAYNNGGWGLAVAGRAVYATDNRRLRCFRPSA</sequence>
<keyword evidence="7" id="KW-0472">Membrane</keyword>
<evidence type="ECO:0000256" key="2">
    <source>
        <dbReference type="ARBA" id="ARBA00022741"/>
    </source>
</evidence>
<organism evidence="9 10">
    <name type="scientific">Actinomadura yumaensis</name>
    <dbReference type="NCBI Taxonomy" id="111807"/>
    <lineage>
        <taxon>Bacteria</taxon>
        <taxon>Bacillati</taxon>
        <taxon>Actinomycetota</taxon>
        <taxon>Actinomycetes</taxon>
        <taxon>Streptosporangiales</taxon>
        <taxon>Thermomonosporaceae</taxon>
        <taxon>Actinomadura</taxon>
    </lineage>
</organism>
<evidence type="ECO:0000259" key="8">
    <source>
        <dbReference type="PROSITE" id="PS50011"/>
    </source>
</evidence>
<name>A0ABW2CEQ3_9ACTN</name>
<dbReference type="InterPro" id="IPR018391">
    <property type="entry name" value="PQQ_b-propeller_rpt"/>
</dbReference>
<keyword evidence="2 5" id="KW-0547">Nucleotide-binding</keyword>
<dbReference type="InterPro" id="IPR011047">
    <property type="entry name" value="Quinoprotein_ADH-like_sf"/>
</dbReference>
<protein>
    <submittedName>
        <fullName evidence="9">PQQ-binding-like beta-propeller repeat protein</fullName>
    </submittedName>
</protein>
<dbReference type="PROSITE" id="PS00108">
    <property type="entry name" value="PROTEIN_KINASE_ST"/>
    <property type="match status" value="1"/>
</dbReference>
<dbReference type="PANTHER" id="PTHR43289:SF34">
    <property type="entry name" value="SERINE_THREONINE-PROTEIN KINASE YBDM-RELATED"/>
    <property type="match status" value="1"/>
</dbReference>
<evidence type="ECO:0000256" key="3">
    <source>
        <dbReference type="ARBA" id="ARBA00022777"/>
    </source>
</evidence>
<feature type="region of interest" description="Disordered" evidence="6">
    <location>
        <begin position="290"/>
        <end position="313"/>
    </location>
</feature>